<dbReference type="EMBL" id="JAAVTX010000007">
    <property type="protein sequence ID" value="NKE47917.1"/>
    <property type="molecule type" value="Genomic_DNA"/>
</dbReference>
<feature type="region of interest" description="Disordered" evidence="1">
    <location>
        <begin position="1"/>
        <end position="67"/>
    </location>
</feature>
<dbReference type="Proteomes" id="UP000765160">
    <property type="component" value="Unassembled WGS sequence"/>
</dbReference>
<sequence>MSTPERGSGAVTTDEGGKNNPDARPDPGPAPVGPAVHGPAQKPAETPKDPGPAPVGPAVDHHGPNPR</sequence>
<evidence type="ECO:0000313" key="2">
    <source>
        <dbReference type="EMBL" id="NKE47917.1"/>
    </source>
</evidence>
<proteinExistence type="predicted"/>
<dbReference type="RefSeq" id="WP_168053720.1">
    <property type="nucleotide sequence ID" value="NZ_JAATJR010000007.1"/>
</dbReference>
<feature type="compositionally biased region" description="Basic and acidic residues" evidence="1">
    <location>
        <begin position="15"/>
        <end position="25"/>
    </location>
</feature>
<protein>
    <submittedName>
        <fullName evidence="2">Uncharacterized protein</fullName>
    </submittedName>
</protein>
<organism evidence="2 3">
    <name type="scientific">Falsiroseomonas frigidaquae</name>
    <dbReference type="NCBI Taxonomy" id="487318"/>
    <lineage>
        <taxon>Bacteria</taxon>
        <taxon>Pseudomonadati</taxon>
        <taxon>Pseudomonadota</taxon>
        <taxon>Alphaproteobacteria</taxon>
        <taxon>Acetobacterales</taxon>
        <taxon>Roseomonadaceae</taxon>
        <taxon>Falsiroseomonas</taxon>
    </lineage>
</organism>
<comment type="caution">
    <text evidence="2">The sequence shown here is derived from an EMBL/GenBank/DDBJ whole genome shotgun (WGS) entry which is preliminary data.</text>
</comment>
<gene>
    <name evidence="2" type="ORF">HB662_24280</name>
</gene>
<name>A0ABX1F6J2_9PROT</name>
<keyword evidence="3" id="KW-1185">Reference proteome</keyword>
<reference evidence="2 3" key="1">
    <citation type="submission" date="2020-03" db="EMBL/GenBank/DDBJ databases">
        <title>Roseomonas selenitidurans sp. nov. isolated from soil.</title>
        <authorList>
            <person name="Liu H."/>
        </authorList>
    </citation>
    <scope>NUCLEOTIDE SEQUENCE [LARGE SCALE GENOMIC DNA]</scope>
    <source>
        <strain evidence="2 3">JCM 15073</strain>
    </source>
</reference>
<accession>A0ABX1F6J2</accession>
<evidence type="ECO:0000256" key="1">
    <source>
        <dbReference type="SAM" id="MobiDB-lite"/>
    </source>
</evidence>
<evidence type="ECO:0000313" key="3">
    <source>
        <dbReference type="Proteomes" id="UP000765160"/>
    </source>
</evidence>